<dbReference type="EMBL" id="NUBY01000287">
    <property type="protein sequence ID" value="PEP88911.1"/>
    <property type="molecule type" value="Genomic_DNA"/>
</dbReference>
<dbReference type="PRINTS" id="PR00344">
    <property type="entry name" value="BCTRLSENSOR"/>
</dbReference>
<dbReference type="Pfam" id="PF02518">
    <property type="entry name" value="HATPase_c"/>
    <property type="match status" value="1"/>
</dbReference>
<comment type="catalytic activity">
    <reaction evidence="1">
        <text>ATP + protein L-histidine = ADP + protein N-phospho-L-histidine.</text>
        <dbReference type="EC" id="2.7.13.3"/>
    </reaction>
</comment>
<dbReference type="Gene3D" id="3.30.565.10">
    <property type="entry name" value="Histidine kinase-like ATPase, C-terminal domain"/>
    <property type="match status" value="1"/>
</dbReference>
<keyword evidence="8" id="KW-0902">Two-component regulatory system</keyword>
<dbReference type="PROSITE" id="PS50109">
    <property type="entry name" value="HIS_KIN"/>
    <property type="match status" value="1"/>
</dbReference>
<feature type="transmembrane region" description="Helical" evidence="9">
    <location>
        <begin position="153"/>
        <end position="172"/>
    </location>
</feature>
<evidence type="ECO:0000259" key="10">
    <source>
        <dbReference type="PROSITE" id="PS50109"/>
    </source>
</evidence>
<dbReference type="EC" id="2.7.13.3" evidence="2"/>
<dbReference type="RefSeq" id="WP_098228063.1">
    <property type="nucleotide sequence ID" value="NZ_NUBY01000287.1"/>
</dbReference>
<keyword evidence="4" id="KW-0808">Transferase</keyword>
<keyword evidence="3" id="KW-0597">Phosphoprotein</keyword>
<evidence type="ECO:0000313" key="11">
    <source>
        <dbReference type="EMBL" id="PEP88911.1"/>
    </source>
</evidence>
<evidence type="ECO:0000256" key="4">
    <source>
        <dbReference type="ARBA" id="ARBA00022679"/>
    </source>
</evidence>
<evidence type="ECO:0000256" key="9">
    <source>
        <dbReference type="SAM" id="Phobius"/>
    </source>
</evidence>
<evidence type="ECO:0000256" key="2">
    <source>
        <dbReference type="ARBA" id="ARBA00012438"/>
    </source>
</evidence>
<keyword evidence="7 11" id="KW-0067">ATP-binding</keyword>
<accession>A0A2A8H799</accession>
<protein>
    <recommendedName>
        <fullName evidence="2">histidine kinase</fullName>
        <ecNumber evidence="2">2.7.13.3</ecNumber>
    </recommendedName>
</protein>
<keyword evidence="9" id="KW-0472">Membrane</keyword>
<dbReference type="GO" id="GO:0004673">
    <property type="term" value="F:protein histidine kinase activity"/>
    <property type="evidence" value="ECO:0007669"/>
    <property type="project" value="UniProtKB-EC"/>
</dbReference>
<feature type="transmembrane region" description="Helical" evidence="9">
    <location>
        <begin position="184"/>
        <end position="206"/>
    </location>
</feature>
<dbReference type="PANTHER" id="PTHR43065:SF10">
    <property type="entry name" value="PEROXIDE STRESS-ACTIVATED HISTIDINE KINASE MAK3"/>
    <property type="match status" value="1"/>
</dbReference>
<evidence type="ECO:0000256" key="7">
    <source>
        <dbReference type="ARBA" id="ARBA00022840"/>
    </source>
</evidence>
<keyword evidence="9" id="KW-1133">Transmembrane helix</keyword>
<gene>
    <name evidence="11" type="ORF">CN585_29035</name>
</gene>
<organism evidence="11 12">
    <name type="scientific">Bacillus toyonensis</name>
    <dbReference type="NCBI Taxonomy" id="155322"/>
    <lineage>
        <taxon>Bacteria</taxon>
        <taxon>Bacillati</taxon>
        <taxon>Bacillota</taxon>
        <taxon>Bacilli</taxon>
        <taxon>Bacillales</taxon>
        <taxon>Bacillaceae</taxon>
        <taxon>Bacillus</taxon>
        <taxon>Bacillus cereus group</taxon>
    </lineage>
</organism>
<name>A0A2A8H799_9BACI</name>
<keyword evidence="9" id="KW-0812">Transmembrane</keyword>
<sequence>MIVLVILLWLMGAILFLTNPKNDETRWASLIAFFGGFGGLGTVLGDSPSRPEWILWLDSISTSFGHYMTPYAILIFGLVFSDVFKTAKQGYLWKLLFMVPVIAMYCIDQLYPVFKAHYTILAVWATPYVMCSNILLLYKTYRETRPAIKRNKVFTCLVIVPMNTFALFTNIILEALNIPDVWLYNPWVIILQFSLFSYFIIRYGFLDVQIRFEKQRRDSTMKAITSGTALLNHTVKNEIAKIDMLINELKDQVPFDDVATENIDLALNSTNHILELSSRIQSKLDVMSLKDSEFWLSDSIDSAISLLQPYLSEINITKQYEIDVKIYGDPVHLQETFLNIIKNAIEAMEKHGDILIKLYNTHKKVYIDFIDTGKGIEKDKVSLVLNPFYSTKKNTKGNYGLGLSYCYNVMQKHNGDIVIKSKINQGTTITLSLPSKRVLEIQQSNINKRSERIHYEQN</sequence>
<dbReference type="InterPro" id="IPR036890">
    <property type="entry name" value="HATPase_C_sf"/>
</dbReference>
<dbReference type="InterPro" id="IPR005467">
    <property type="entry name" value="His_kinase_dom"/>
</dbReference>
<dbReference type="AlphaFoldDB" id="A0A2A8H799"/>
<dbReference type="SUPFAM" id="SSF55874">
    <property type="entry name" value="ATPase domain of HSP90 chaperone/DNA topoisomerase II/histidine kinase"/>
    <property type="match status" value="1"/>
</dbReference>
<dbReference type="GO" id="GO:0000160">
    <property type="term" value="P:phosphorelay signal transduction system"/>
    <property type="evidence" value="ECO:0007669"/>
    <property type="project" value="UniProtKB-KW"/>
</dbReference>
<comment type="caution">
    <text evidence="11">The sequence shown here is derived from an EMBL/GenBank/DDBJ whole genome shotgun (WGS) entry which is preliminary data.</text>
</comment>
<evidence type="ECO:0000313" key="12">
    <source>
        <dbReference type="Proteomes" id="UP000220841"/>
    </source>
</evidence>
<feature type="transmembrane region" description="Helical" evidence="9">
    <location>
        <begin position="64"/>
        <end position="84"/>
    </location>
</feature>
<evidence type="ECO:0000256" key="1">
    <source>
        <dbReference type="ARBA" id="ARBA00000085"/>
    </source>
</evidence>
<dbReference type="GO" id="GO:0005524">
    <property type="term" value="F:ATP binding"/>
    <property type="evidence" value="ECO:0007669"/>
    <property type="project" value="UniProtKB-KW"/>
</dbReference>
<dbReference type="Proteomes" id="UP000220841">
    <property type="component" value="Unassembled WGS sequence"/>
</dbReference>
<keyword evidence="6" id="KW-0418">Kinase</keyword>
<reference evidence="11 12" key="1">
    <citation type="submission" date="2017-09" db="EMBL/GenBank/DDBJ databases">
        <title>Large-scale bioinformatics analysis of Bacillus genomes uncovers conserved roles of natural products in bacterial physiology.</title>
        <authorList>
            <consortium name="Agbiome Team Llc"/>
            <person name="Bleich R.M."/>
            <person name="Grubbs K.J."/>
            <person name="Santa Maria K.C."/>
            <person name="Allen S.E."/>
            <person name="Farag S."/>
            <person name="Shank E.A."/>
            <person name="Bowers A."/>
        </authorList>
    </citation>
    <scope>NUCLEOTIDE SEQUENCE [LARGE SCALE GENOMIC DNA]</scope>
    <source>
        <strain evidence="11 12">AFS021349</strain>
    </source>
</reference>
<evidence type="ECO:0000256" key="6">
    <source>
        <dbReference type="ARBA" id="ARBA00022777"/>
    </source>
</evidence>
<dbReference type="InterPro" id="IPR004358">
    <property type="entry name" value="Sig_transdc_His_kin-like_C"/>
</dbReference>
<evidence type="ECO:0000256" key="3">
    <source>
        <dbReference type="ARBA" id="ARBA00022553"/>
    </source>
</evidence>
<evidence type="ECO:0000256" key="8">
    <source>
        <dbReference type="ARBA" id="ARBA00023012"/>
    </source>
</evidence>
<dbReference type="SMART" id="SM00387">
    <property type="entry name" value="HATPase_c"/>
    <property type="match status" value="1"/>
</dbReference>
<keyword evidence="5" id="KW-0547">Nucleotide-binding</keyword>
<feature type="domain" description="Histidine kinase" evidence="10">
    <location>
        <begin position="230"/>
        <end position="437"/>
    </location>
</feature>
<dbReference type="InterPro" id="IPR003594">
    <property type="entry name" value="HATPase_dom"/>
</dbReference>
<dbReference type="PANTHER" id="PTHR43065">
    <property type="entry name" value="SENSOR HISTIDINE KINASE"/>
    <property type="match status" value="1"/>
</dbReference>
<feature type="transmembrane region" description="Helical" evidence="9">
    <location>
        <begin position="91"/>
        <end position="111"/>
    </location>
</feature>
<proteinExistence type="predicted"/>
<evidence type="ECO:0000256" key="5">
    <source>
        <dbReference type="ARBA" id="ARBA00022741"/>
    </source>
</evidence>
<feature type="transmembrane region" description="Helical" evidence="9">
    <location>
        <begin position="117"/>
        <end position="141"/>
    </location>
</feature>